<comment type="caution">
    <text evidence="9">The sequence shown here is derived from an EMBL/GenBank/DDBJ whole genome shotgun (WGS) entry which is preliminary data.</text>
</comment>
<keyword evidence="10" id="KW-1185">Reference proteome</keyword>
<gene>
    <name evidence="9" type="ORF">NC653_026942</name>
</gene>
<dbReference type="GO" id="GO:0032259">
    <property type="term" value="P:methylation"/>
    <property type="evidence" value="ECO:0007669"/>
    <property type="project" value="UniProtKB-KW"/>
</dbReference>
<proteinExistence type="predicted"/>
<dbReference type="InterPro" id="IPR036602">
    <property type="entry name" value="tRNA_yW-synthesising-like_sf"/>
</dbReference>
<accession>A0AAD6Q691</accession>
<sequence>MPRAGFFRVRHGPKQAPCAWFEKFSIVISSLGFVSNSHDSALFIKCIDVGRIILFLYVDDMIITGDDIDGILVLKTELARRFEMKDLGYLRYFLGIEVAYSSRGYLLSQSKYVADILEQARLTDNKTIDTHIEVNTRYSSSDGLPLLHSTLYHTIVGSLIYLTITRPDIAYVVHVSLLLSSNFSLELRAYSDTDHGSVPIDCNYWVGYRLVFRFEPLSIAVEWRDIDAAQCLASSAIKCGFRESGITSADGRRFIEWGFYKNGGSMSFKRKQQMGLWSSVLENGEQQQGDDDQLERTENGDAAVAAGSNIYVFGRLNNDTILSSLHVLNTGKRALVYMVTSAFHTNRNKHLFDRADPKCSKEVSVNGEQPCARHSHSMHQHTRQSLYGIFSPNYMTK</sequence>
<dbReference type="Gene3D" id="3.30.1960.10">
    <property type="entry name" value="tRNA wybutosine-synthesizing-like"/>
    <property type="match status" value="1"/>
</dbReference>
<protein>
    <recommendedName>
        <fullName evidence="1">tRNA(Phe) 7-[(3-amino-3-carboxypropyl)-4-demethylwyosine(37)-N(4)]-methyltransferase</fullName>
        <ecNumber evidence="1">2.1.1.282</ecNumber>
    </recommendedName>
</protein>
<dbReference type="Proteomes" id="UP001164929">
    <property type="component" value="Chromosome 11"/>
</dbReference>
<dbReference type="Pfam" id="PF07727">
    <property type="entry name" value="RVT_2"/>
    <property type="match status" value="1"/>
</dbReference>
<keyword evidence="4" id="KW-0949">S-adenosyl-L-methionine</keyword>
<dbReference type="EMBL" id="JAQIZT010000011">
    <property type="protein sequence ID" value="KAJ6978653.1"/>
    <property type="molecule type" value="Genomic_DNA"/>
</dbReference>
<feature type="domain" description="tRNA wybutosine-synthesizing protein" evidence="7">
    <location>
        <begin position="208"/>
        <end position="252"/>
    </location>
</feature>
<feature type="domain" description="Reverse transcriptase Ty1/copia-type" evidence="8">
    <location>
        <begin position="11"/>
        <end position="132"/>
    </location>
</feature>
<evidence type="ECO:0000256" key="3">
    <source>
        <dbReference type="ARBA" id="ARBA00022679"/>
    </source>
</evidence>
<evidence type="ECO:0000256" key="6">
    <source>
        <dbReference type="ARBA" id="ARBA00049202"/>
    </source>
</evidence>
<evidence type="ECO:0000256" key="5">
    <source>
        <dbReference type="ARBA" id="ARBA00022694"/>
    </source>
</evidence>
<dbReference type="AlphaFoldDB" id="A0AAD6Q691"/>
<evidence type="ECO:0000256" key="4">
    <source>
        <dbReference type="ARBA" id="ARBA00022691"/>
    </source>
</evidence>
<dbReference type="EC" id="2.1.1.282" evidence="1"/>
<dbReference type="Pfam" id="PF02676">
    <property type="entry name" value="TYW3"/>
    <property type="match status" value="1"/>
</dbReference>
<evidence type="ECO:0000313" key="10">
    <source>
        <dbReference type="Proteomes" id="UP001164929"/>
    </source>
</evidence>
<dbReference type="GO" id="GO:0008033">
    <property type="term" value="P:tRNA processing"/>
    <property type="evidence" value="ECO:0007669"/>
    <property type="project" value="UniProtKB-KW"/>
</dbReference>
<dbReference type="InterPro" id="IPR043502">
    <property type="entry name" value="DNA/RNA_pol_sf"/>
</dbReference>
<name>A0AAD6Q691_9ROSI</name>
<evidence type="ECO:0000256" key="2">
    <source>
        <dbReference type="ARBA" id="ARBA00022603"/>
    </source>
</evidence>
<organism evidence="9 10">
    <name type="scientific">Populus alba x Populus x berolinensis</name>
    <dbReference type="NCBI Taxonomy" id="444605"/>
    <lineage>
        <taxon>Eukaryota</taxon>
        <taxon>Viridiplantae</taxon>
        <taxon>Streptophyta</taxon>
        <taxon>Embryophyta</taxon>
        <taxon>Tracheophyta</taxon>
        <taxon>Spermatophyta</taxon>
        <taxon>Magnoliopsida</taxon>
        <taxon>eudicotyledons</taxon>
        <taxon>Gunneridae</taxon>
        <taxon>Pentapetalae</taxon>
        <taxon>rosids</taxon>
        <taxon>fabids</taxon>
        <taxon>Malpighiales</taxon>
        <taxon>Salicaceae</taxon>
        <taxon>Saliceae</taxon>
        <taxon>Populus</taxon>
    </lineage>
</organism>
<evidence type="ECO:0000313" key="9">
    <source>
        <dbReference type="EMBL" id="KAJ6978653.1"/>
    </source>
</evidence>
<evidence type="ECO:0000259" key="8">
    <source>
        <dbReference type="Pfam" id="PF07727"/>
    </source>
</evidence>
<comment type="catalytic activity">
    <reaction evidence="6">
        <text>4-demethyl-7-[(3S)-3-amino-3-carboxypropyl]wyosine(37) in tRNA(Phe) + S-adenosyl-L-methionine = 7-[(3S)-3-amino-3-carboxypropyl]wyosine(37) in tRNA(Phe) + S-adenosyl-L-homocysteine + H(+)</text>
        <dbReference type="Rhea" id="RHEA:36635"/>
        <dbReference type="Rhea" id="RHEA-COMP:10378"/>
        <dbReference type="Rhea" id="RHEA-COMP:10379"/>
        <dbReference type="ChEBI" id="CHEBI:15378"/>
        <dbReference type="ChEBI" id="CHEBI:57856"/>
        <dbReference type="ChEBI" id="CHEBI:59789"/>
        <dbReference type="ChEBI" id="CHEBI:73543"/>
        <dbReference type="ChEBI" id="CHEBI:73550"/>
        <dbReference type="EC" id="2.1.1.282"/>
    </reaction>
</comment>
<evidence type="ECO:0000256" key="1">
    <source>
        <dbReference type="ARBA" id="ARBA00012750"/>
    </source>
</evidence>
<dbReference type="InterPro" id="IPR013103">
    <property type="entry name" value="RVT_2"/>
</dbReference>
<evidence type="ECO:0000259" key="7">
    <source>
        <dbReference type="Pfam" id="PF02676"/>
    </source>
</evidence>
<keyword evidence="5" id="KW-0819">tRNA processing</keyword>
<dbReference type="SUPFAM" id="SSF56672">
    <property type="entry name" value="DNA/RNA polymerases"/>
    <property type="match status" value="1"/>
</dbReference>
<dbReference type="InterPro" id="IPR003827">
    <property type="entry name" value="tRNA_yW-synthesising"/>
</dbReference>
<dbReference type="SUPFAM" id="SSF111278">
    <property type="entry name" value="SSo0622-like"/>
    <property type="match status" value="1"/>
</dbReference>
<keyword evidence="3" id="KW-0808">Transferase</keyword>
<reference evidence="9" key="1">
    <citation type="journal article" date="2023" name="Mol. Ecol. Resour.">
        <title>Chromosome-level genome assembly of a triploid poplar Populus alba 'Berolinensis'.</title>
        <authorList>
            <person name="Chen S."/>
            <person name="Yu Y."/>
            <person name="Wang X."/>
            <person name="Wang S."/>
            <person name="Zhang T."/>
            <person name="Zhou Y."/>
            <person name="He R."/>
            <person name="Meng N."/>
            <person name="Wang Y."/>
            <person name="Liu W."/>
            <person name="Liu Z."/>
            <person name="Liu J."/>
            <person name="Guo Q."/>
            <person name="Huang H."/>
            <person name="Sederoff R.R."/>
            <person name="Wang G."/>
            <person name="Qu G."/>
            <person name="Chen S."/>
        </authorList>
    </citation>
    <scope>NUCLEOTIDE SEQUENCE</scope>
    <source>
        <strain evidence="9">SC-2020</strain>
    </source>
</reference>
<keyword evidence="2" id="KW-0489">Methyltransferase</keyword>
<dbReference type="GO" id="GO:0008168">
    <property type="term" value="F:methyltransferase activity"/>
    <property type="evidence" value="ECO:0007669"/>
    <property type="project" value="UniProtKB-KW"/>
</dbReference>